<dbReference type="RefSeq" id="WP_142059919.1">
    <property type="nucleotide sequence ID" value="NZ_VFPA01000004.1"/>
</dbReference>
<dbReference type="InterPro" id="IPR006311">
    <property type="entry name" value="TAT_signal"/>
</dbReference>
<comment type="caution">
    <text evidence="1">The sequence shown here is derived from an EMBL/GenBank/DDBJ whole genome shotgun (WGS) entry which is preliminary data.</text>
</comment>
<dbReference type="OrthoDB" id="8478044at2"/>
<dbReference type="AlphaFoldDB" id="A0A543DA63"/>
<dbReference type="Proteomes" id="UP000315677">
    <property type="component" value="Unassembled WGS sequence"/>
</dbReference>
<evidence type="ECO:0000313" key="1">
    <source>
        <dbReference type="EMBL" id="TQM06210.1"/>
    </source>
</evidence>
<dbReference type="PROSITE" id="PS51318">
    <property type="entry name" value="TAT"/>
    <property type="match status" value="1"/>
</dbReference>
<gene>
    <name evidence="1" type="ORF">FB558_6455</name>
</gene>
<dbReference type="PROSITE" id="PS51257">
    <property type="entry name" value="PROKAR_LIPOPROTEIN"/>
    <property type="match status" value="1"/>
</dbReference>
<name>A0A543DA63_9PSEU</name>
<accession>A0A543DA63</accession>
<reference evidence="1 2" key="1">
    <citation type="submission" date="2019-06" db="EMBL/GenBank/DDBJ databases">
        <title>Sequencing the genomes of 1000 actinobacteria strains.</title>
        <authorList>
            <person name="Klenk H.-P."/>
        </authorList>
    </citation>
    <scope>NUCLEOTIDE SEQUENCE [LARGE SCALE GENOMIC DNA]</scope>
    <source>
        <strain evidence="1 2">DSM 45301</strain>
    </source>
</reference>
<dbReference type="Pfam" id="PF01547">
    <property type="entry name" value="SBP_bac_1"/>
    <property type="match status" value="1"/>
</dbReference>
<dbReference type="PANTHER" id="PTHR43649">
    <property type="entry name" value="ARABINOSE-BINDING PROTEIN-RELATED"/>
    <property type="match status" value="1"/>
</dbReference>
<dbReference type="InterPro" id="IPR050490">
    <property type="entry name" value="Bact_solute-bd_prot1"/>
</dbReference>
<dbReference type="InterPro" id="IPR006059">
    <property type="entry name" value="SBP"/>
</dbReference>
<dbReference type="PANTHER" id="PTHR43649:SF14">
    <property type="entry name" value="BLR3389 PROTEIN"/>
    <property type="match status" value="1"/>
</dbReference>
<dbReference type="Gene3D" id="3.40.190.10">
    <property type="entry name" value="Periplasmic binding protein-like II"/>
    <property type="match status" value="2"/>
</dbReference>
<proteinExistence type="predicted"/>
<protein>
    <submittedName>
        <fullName evidence="1">Carbohydrate ABC transporter substrate-binding protein (CUT1 family)</fullName>
    </submittedName>
</protein>
<evidence type="ECO:0000313" key="2">
    <source>
        <dbReference type="Proteomes" id="UP000315677"/>
    </source>
</evidence>
<keyword evidence="2" id="KW-1185">Reference proteome</keyword>
<dbReference type="SUPFAM" id="SSF53850">
    <property type="entry name" value="Periplasmic binding protein-like II"/>
    <property type="match status" value="1"/>
</dbReference>
<organism evidence="1 2">
    <name type="scientific">Pseudonocardia kunmingensis</name>
    <dbReference type="NCBI Taxonomy" id="630975"/>
    <lineage>
        <taxon>Bacteria</taxon>
        <taxon>Bacillati</taxon>
        <taxon>Actinomycetota</taxon>
        <taxon>Actinomycetes</taxon>
        <taxon>Pseudonocardiales</taxon>
        <taxon>Pseudonocardiaceae</taxon>
        <taxon>Pseudonocardia</taxon>
    </lineage>
</organism>
<dbReference type="EMBL" id="VFPA01000004">
    <property type="protein sequence ID" value="TQM06210.1"/>
    <property type="molecule type" value="Genomic_DNA"/>
</dbReference>
<sequence>MTDRPPCPRPRGLSRRTLLGLVGAGGLALATGCARGTYTRPAPGNVLTLNNDVATWAAAYDAASTVLEQRTGSRLAVRAVPNQSTYQQIVRMSAQTDATTDLFKWWNGYRLQDIARGGIISDLSGAWDHAQAQGWVDPAMRASFSFDGRPYALPLYKTYYPMFFSRRTFAAAGVAVPTTFAELLEVAGTLRDAGITPIGAPGASTWESIIWFTQLLIAHSPDFYEDVAAGRASYLDDTATATMELWARMYADGLFSGPDADSSGFPGQFADGTLGMMLGGTFNINSYTEAGLGPADVGMFLVPPVDPAVEQAVVVESAALCVSANAHKHEQAMAVAENWLATDVQQAWVDQLGDASANPAALPTGSAVADLAQDVARVRPREVTRYWEASPPVLVEGNVRDLSAFMVTPTVDNGITVLRNMQDRADAEWEAWRA</sequence>